<proteinExistence type="predicted"/>
<dbReference type="EMBL" id="PFEC01000059">
    <property type="protein sequence ID" value="PJE61680.1"/>
    <property type="molecule type" value="Genomic_DNA"/>
</dbReference>
<reference evidence="2" key="1">
    <citation type="submission" date="2017-09" db="EMBL/GenBank/DDBJ databases">
        <title>Depth-based differentiation of microbial function through sediment-hosted aquifers and enrichment of novel symbionts in the deep terrestrial subsurface.</title>
        <authorList>
            <person name="Probst A.J."/>
            <person name="Ladd B."/>
            <person name="Jarett J.K."/>
            <person name="Geller-Mcgrath D.E."/>
            <person name="Sieber C.M.K."/>
            <person name="Emerson J.B."/>
            <person name="Anantharaman K."/>
            <person name="Thomas B.C."/>
            <person name="Malmstrom R."/>
            <person name="Stieglmeier M."/>
            <person name="Klingl A."/>
            <person name="Woyke T."/>
            <person name="Ryan C.M."/>
            <person name="Banfield J.F."/>
        </authorList>
    </citation>
    <scope>NUCLEOTIDE SEQUENCE [LARGE SCALE GENOMIC DNA]</scope>
</reference>
<organism evidence="1 2">
    <name type="scientific">Candidatus Roizmanbacteria bacterium CG10_big_fil_rev_8_21_14_0_10_39_12</name>
    <dbReference type="NCBI Taxonomy" id="1974852"/>
    <lineage>
        <taxon>Bacteria</taxon>
        <taxon>Candidatus Roizmaniibacteriota</taxon>
    </lineage>
</organism>
<evidence type="ECO:0000313" key="1">
    <source>
        <dbReference type="EMBL" id="PJE61680.1"/>
    </source>
</evidence>
<dbReference type="AlphaFoldDB" id="A0A2M8KP42"/>
<dbReference type="Proteomes" id="UP000230222">
    <property type="component" value="Unassembled WGS sequence"/>
</dbReference>
<evidence type="ECO:0000313" key="2">
    <source>
        <dbReference type="Proteomes" id="UP000230222"/>
    </source>
</evidence>
<name>A0A2M8KP42_9BACT</name>
<accession>A0A2M8KP42</accession>
<comment type="caution">
    <text evidence="1">The sequence shown here is derived from an EMBL/GenBank/DDBJ whole genome shotgun (WGS) entry which is preliminary data.</text>
</comment>
<sequence>METDYIQATIEKLSASPYLTRKNLELVIGSNRRTLDYRIRSMLNRNILIKLKQGFYVSKKYLEKETDTESYLEYIGCILKEPSYVSLGYALAKYNLIPESIFDITYVTTKKTDTYITPLKSFIYKSISEKLFIGFQAINYKEKKVYFAYPYKAIFDLFYYADFPNEESIKRYITSSRINWENIDKLNRIELKNLLESSNINKMSLLLQILNKEKIL</sequence>
<protein>
    <submittedName>
        <fullName evidence="1">Uncharacterized protein</fullName>
    </submittedName>
</protein>
<gene>
    <name evidence="1" type="ORF">COU87_03300</name>
</gene>